<sequence>MKGWRFDQRSNLAQLPFRFQSQQLLSIALLILLVQPLSGMFYRSHFARRWYFPSTPSAKIHLPPRTERNAQANAVSAVPSYSPFPQNYRRFSRRRQNLGTNTTNFSKPDVRQATRPYCTCGDALLQARYCKQDFVIIGRPDKQHARPFYGLRATALNLKWPFSGTIIPLTVQHSLKGNLQTGQRLEVYYAEGAMCGVTEDMLPTREGSYLISGFYITIPGCRSLGSRCHLPPEIYLVTRCGWTAPLQDLTITQMAGLFLGMYSCDEGTCQFVPSASGDAAAVGKHNFCRYIYSATPCFSRYSLCVSVGQNGTKAGTCRLRAVKKIPSVSKSLQLIPRELHGKIFQAETLRITDEDRFSACLAHRRV</sequence>
<dbReference type="Gene3D" id="2.40.50.120">
    <property type="match status" value="1"/>
</dbReference>
<dbReference type="EMBL" id="GEEE01015291">
    <property type="protein sequence ID" value="JAP47934.1"/>
    <property type="molecule type" value="Transcribed_RNA"/>
</dbReference>
<name>A0A0X3P7K5_SCHSO</name>
<proteinExistence type="predicted"/>
<gene>
    <name evidence="1" type="ORF">TR152814</name>
</gene>
<evidence type="ECO:0000313" key="1">
    <source>
        <dbReference type="EMBL" id="JAP47934.1"/>
    </source>
</evidence>
<organism evidence="1">
    <name type="scientific">Schistocephalus solidus</name>
    <name type="common">Tapeworm</name>
    <dbReference type="NCBI Taxonomy" id="70667"/>
    <lineage>
        <taxon>Eukaryota</taxon>
        <taxon>Metazoa</taxon>
        <taxon>Spiralia</taxon>
        <taxon>Lophotrochozoa</taxon>
        <taxon>Platyhelminthes</taxon>
        <taxon>Cestoda</taxon>
        <taxon>Eucestoda</taxon>
        <taxon>Diphyllobothriidea</taxon>
        <taxon>Diphyllobothriidae</taxon>
        <taxon>Schistocephalus</taxon>
    </lineage>
</organism>
<dbReference type="AlphaFoldDB" id="A0A0X3P7K5"/>
<reference evidence="1" key="1">
    <citation type="submission" date="2016-01" db="EMBL/GenBank/DDBJ databases">
        <title>Reference transcriptome for the parasite Schistocephalus solidus: insights into the molecular evolution of parasitism.</title>
        <authorList>
            <person name="Hebert F.O."/>
            <person name="Grambauer S."/>
            <person name="Barber I."/>
            <person name="Landry C.R."/>
            <person name="Aubin-Horth N."/>
        </authorList>
    </citation>
    <scope>NUCLEOTIDE SEQUENCE</scope>
</reference>
<protein>
    <submittedName>
        <fullName evidence="1">Uncharacterized protein</fullName>
    </submittedName>
</protein>
<accession>A0A0X3P7K5</accession>
<dbReference type="SUPFAM" id="SSF50242">
    <property type="entry name" value="TIMP-like"/>
    <property type="match status" value="1"/>
</dbReference>
<dbReference type="InterPro" id="IPR008993">
    <property type="entry name" value="TIMP-like_OB-fold"/>
</dbReference>